<dbReference type="Pfam" id="PF14056">
    <property type="entry name" value="DUF4250"/>
    <property type="match status" value="1"/>
</dbReference>
<dbReference type="AlphaFoldDB" id="A0A142BBI1"/>
<gene>
    <name evidence="1" type="ORF">EZMO1_1984</name>
</gene>
<name>A0A142BBI1_9GAMM</name>
<dbReference type="Proteomes" id="UP000071065">
    <property type="component" value="Chromosome"/>
</dbReference>
<organism evidence="1 2">
    <name type="scientific">Endozoicomonas montiporae CL-33</name>
    <dbReference type="NCBI Taxonomy" id="570277"/>
    <lineage>
        <taxon>Bacteria</taxon>
        <taxon>Pseudomonadati</taxon>
        <taxon>Pseudomonadota</taxon>
        <taxon>Gammaproteobacteria</taxon>
        <taxon>Oceanospirillales</taxon>
        <taxon>Endozoicomonadaceae</taxon>
        <taxon>Endozoicomonas</taxon>
    </lineage>
</organism>
<evidence type="ECO:0000313" key="1">
    <source>
        <dbReference type="EMBL" id="AMO56107.1"/>
    </source>
</evidence>
<reference evidence="1 2" key="1">
    <citation type="journal article" date="2016" name="Front. Microbiol.">
        <title>Genomic Insight into the Host-Endosymbiont Relationship of Endozoicomonas montiporae CL-33(T) with its Coral Host.</title>
        <authorList>
            <person name="Ding J.-Y."/>
            <person name="Shiu J.-H."/>
            <person name="Chen W.-M."/>
            <person name="Chiang Y.-R."/>
            <person name="Tang S.-L."/>
        </authorList>
    </citation>
    <scope>NUCLEOTIDE SEQUENCE [LARGE SCALE GENOMIC DNA]</scope>
    <source>
        <strain evidence="1 2">CL-33</strain>
    </source>
</reference>
<evidence type="ECO:0000313" key="2">
    <source>
        <dbReference type="Proteomes" id="UP000071065"/>
    </source>
</evidence>
<dbReference type="PATRIC" id="fig|570277.3.peg.2129"/>
<dbReference type="InterPro" id="IPR025346">
    <property type="entry name" value="DUF4250"/>
</dbReference>
<accession>A0A142BBI1</accession>
<protein>
    <submittedName>
        <fullName evidence="1">Uncharacterized protein</fullName>
    </submittedName>
</protein>
<proteinExistence type="predicted"/>
<dbReference type="EMBL" id="CP013251">
    <property type="protein sequence ID" value="AMO56107.1"/>
    <property type="molecule type" value="Genomic_DNA"/>
</dbReference>
<dbReference type="OrthoDB" id="6197979at2"/>
<dbReference type="KEGG" id="emp:EZMO1_1984"/>
<dbReference type="RefSeq" id="WP_034873087.1">
    <property type="nucleotide sequence ID" value="NZ_CP013251.1"/>
</dbReference>
<sequence>MNNLSLTEQSLKQMEPAISLSLINMKLRNQFSSWQKLTSYYDLSEGFTEQLLLSNNWHYDQKHNQLKLTE</sequence>